<comment type="catalytic activity">
    <reaction evidence="10 11">
        <text>D-alanyl-D-alanine + UDP-N-acetyl-alpha-D-muramoyl-L-alanyl-gamma-D-glutamyl-meso-2,6-diaminopimelate + ATP = UDP-N-acetyl-alpha-D-muramoyl-L-alanyl-gamma-D-glutamyl-meso-2,6-diaminopimeloyl-D-alanyl-D-alanine + ADP + phosphate + H(+)</text>
        <dbReference type="Rhea" id="RHEA:28374"/>
        <dbReference type="ChEBI" id="CHEBI:15378"/>
        <dbReference type="ChEBI" id="CHEBI:30616"/>
        <dbReference type="ChEBI" id="CHEBI:43474"/>
        <dbReference type="ChEBI" id="CHEBI:57822"/>
        <dbReference type="ChEBI" id="CHEBI:61386"/>
        <dbReference type="ChEBI" id="CHEBI:83905"/>
        <dbReference type="ChEBI" id="CHEBI:456216"/>
        <dbReference type="EC" id="6.3.2.10"/>
    </reaction>
</comment>
<evidence type="ECO:0000256" key="5">
    <source>
        <dbReference type="ARBA" id="ARBA00022840"/>
    </source>
</evidence>
<keyword evidence="1 10" id="KW-0963">Cytoplasm</keyword>
<dbReference type="GO" id="GO:0005737">
    <property type="term" value="C:cytoplasm"/>
    <property type="evidence" value="ECO:0007669"/>
    <property type="project" value="UniProtKB-SubCell"/>
</dbReference>
<keyword evidence="8 10" id="KW-0131">Cell cycle</keyword>
<evidence type="ECO:0000259" key="12">
    <source>
        <dbReference type="Pfam" id="PF01225"/>
    </source>
</evidence>
<evidence type="ECO:0000256" key="1">
    <source>
        <dbReference type="ARBA" id="ARBA00022490"/>
    </source>
</evidence>
<comment type="similarity">
    <text evidence="10">Belongs to the MurCDEF family. MurF subfamily.</text>
</comment>
<dbReference type="STRING" id="112901.SAMN04488500_12215"/>
<dbReference type="InterPro" id="IPR013221">
    <property type="entry name" value="Mur_ligase_cen"/>
</dbReference>
<dbReference type="InterPro" id="IPR000713">
    <property type="entry name" value="Mur_ligase_N"/>
</dbReference>
<evidence type="ECO:0000256" key="10">
    <source>
        <dbReference type="HAMAP-Rule" id="MF_02019"/>
    </source>
</evidence>
<evidence type="ECO:0000259" key="13">
    <source>
        <dbReference type="Pfam" id="PF02875"/>
    </source>
</evidence>
<dbReference type="InterPro" id="IPR036565">
    <property type="entry name" value="Mur-like_cat_sf"/>
</dbReference>
<dbReference type="Gene3D" id="3.90.190.20">
    <property type="entry name" value="Mur ligase, C-terminal domain"/>
    <property type="match status" value="1"/>
</dbReference>
<evidence type="ECO:0000256" key="4">
    <source>
        <dbReference type="ARBA" id="ARBA00022741"/>
    </source>
</evidence>
<reference evidence="15 16" key="1">
    <citation type="submission" date="2017-04" db="EMBL/GenBank/DDBJ databases">
        <authorList>
            <person name="Afonso C.L."/>
            <person name="Miller P.J."/>
            <person name="Scott M.A."/>
            <person name="Spackman E."/>
            <person name="Goraichik I."/>
            <person name="Dimitrov K.M."/>
            <person name="Suarez D.L."/>
            <person name="Swayne D.E."/>
        </authorList>
    </citation>
    <scope>NUCLEOTIDE SEQUENCE [LARGE SCALE GENOMIC DNA]</scope>
    <source>
        <strain evidence="15 16">DSM 5090</strain>
    </source>
</reference>
<keyword evidence="4 10" id="KW-0547">Nucleotide-binding</keyword>
<dbReference type="HAMAP" id="MF_02019">
    <property type="entry name" value="MurF"/>
    <property type="match status" value="1"/>
</dbReference>
<dbReference type="SUPFAM" id="SSF53244">
    <property type="entry name" value="MurD-like peptide ligases, peptide-binding domain"/>
    <property type="match status" value="1"/>
</dbReference>
<evidence type="ECO:0000313" key="15">
    <source>
        <dbReference type="EMBL" id="SMD05930.1"/>
    </source>
</evidence>
<dbReference type="OrthoDB" id="9801978at2"/>
<comment type="function">
    <text evidence="10 11">Involved in cell wall formation. Catalyzes the final step in the synthesis of UDP-N-acetylmuramoyl-pentapeptide, the precursor of murein.</text>
</comment>
<dbReference type="GO" id="GO:0005524">
    <property type="term" value="F:ATP binding"/>
    <property type="evidence" value="ECO:0007669"/>
    <property type="project" value="UniProtKB-UniRule"/>
</dbReference>
<dbReference type="InterPro" id="IPR036615">
    <property type="entry name" value="Mur_ligase_C_dom_sf"/>
</dbReference>
<dbReference type="SUPFAM" id="SSF53623">
    <property type="entry name" value="MurD-like peptide ligases, catalytic domain"/>
    <property type="match status" value="1"/>
</dbReference>
<dbReference type="EC" id="6.3.2.10" evidence="10 11"/>
<protein>
    <recommendedName>
        <fullName evidence="10 11">UDP-N-acetylmuramoyl-tripeptide--D-alanyl-D-alanine ligase</fullName>
        <ecNumber evidence="10 11">6.3.2.10</ecNumber>
    </recommendedName>
    <alternativeName>
        <fullName evidence="10">D-alanyl-D-alanine-adding enzyme</fullName>
    </alternativeName>
</protein>
<dbReference type="GO" id="GO:0071555">
    <property type="term" value="P:cell wall organization"/>
    <property type="evidence" value="ECO:0007669"/>
    <property type="project" value="UniProtKB-KW"/>
</dbReference>
<dbReference type="InterPro" id="IPR051046">
    <property type="entry name" value="MurCDEF_CellWall_CoF430Synth"/>
</dbReference>
<keyword evidence="5 10" id="KW-0067">ATP-binding</keyword>
<dbReference type="GO" id="GO:0051301">
    <property type="term" value="P:cell division"/>
    <property type="evidence" value="ECO:0007669"/>
    <property type="project" value="UniProtKB-KW"/>
</dbReference>
<evidence type="ECO:0000256" key="11">
    <source>
        <dbReference type="RuleBase" id="RU004136"/>
    </source>
</evidence>
<dbReference type="GO" id="GO:0009252">
    <property type="term" value="P:peptidoglycan biosynthetic process"/>
    <property type="evidence" value="ECO:0007669"/>
    <property type="project" value="UniProtKB-UniRule"/>
</dbReference>
<dbReference type="GO" id="GO:0008766">
    <property type="term" value="F:UDP-N-acetylmuramoylalanyl-D-glutamyl-2,6-diaminopimelate-D-alanyl-D-alanine ligase activity"/>
    <property type="evidence" value="ECO:0007669"/>
    <property type="project" value="RHEA"/>
</dbReference>
<dbReference type="InterPro" id="IPR004101">
    <property type="entry name" value="Mur_ligase_C"/>
</dbReference>
<dbReference type="RefSeq" id="WP_084577658.1">
    <property type="nucleotide sequence ID" value="NZ_CP155572.1"/>
</dbReference>
<dbReference type="Gene3D" id="3.40.1190.10">
    <property type="entry name" value="Mur-like, catalytic domain"/>
    <property type="match status" value="1"/>
</dbReference>
<keyword evidence="3 10" id="KW-0132">Cell division</keyword>
<dbReference type="AlphaFoldDB" id="A0A1W2E840"/>
<dbReference type="PANTHER" id="PTHR43024:SF1">
    <property type="entry name" value="UDP-N-ACETYLMURAMOYL-TRIPEPTIDE--D-ALANYL-D-ALANINE LIGASE"/>
    <property type="match status" value="1"/>
</dbReference>
<dbReference type="PANTHER" id="PTHR43024">
    <property type="entry name" value="UDP-N-ACETYLMURAMOYL-TRIPEPTIDE--D-ALANYL-D-ALANINE LIGASE"/>
    <property type="match status" value="1"/>
</dbReference>
<organism evidence="15 16">
    <name type="scientific">Sporomusa malonica</name>
    <dbReference type="NCBI Taxonomy" id="112901"/>
    <lineage>
        <taxon>Bacteria</taxon>
        <taxon>Bacillati</taxon>
        <taxon>Bacillota</taxon>
        <taxon>Negativicutes</taxon>
        <taxon>Selenomonadales</taxon>
        <taxon>Sporomusaceae</taxon>
        <taxon>Sporomusa</taxon>
    </lineage>
</organism>
<keyword evidence="6 10" id="KW-0133">Cell shape</keyword>
<keyword evidence="9 10" id="KW-0961">Cell wall biogenesis/degradation</keyword>
<evidence type="ECO:0000313" key="16">
    <source>
        <dbReference type="Proteomes" id="UP000192738"/>
    </source>
</evidence>
<proteinExistence type="inferred from homology"/>
<comment type="subcellular location">
    <subcellularLocation>
        <location evidence="10 11">Cytoplasm</location>
    </subcellularLocation>
</comment>
<dbReference type="UniPathway" id="UPA00219"/>
<feature type="domain" description="Mur ligase C-terminal" evidence="13">
    <location>
        <begin position="320"/>
        <end position="443"/>
    </location>
</feature>
<gene>
    <name evidence="10" type="primary">murF</name>
    <name evidence="15" type="ORF">SAMN04488500_12215</name>
</gene>
<name>A0A1W2E840_9FIRM</name>
<evidence type="ECO:0000256" key="7">
    <source>
        <dbReference type="ARBA" id="ARBA00022984"/>
    </source>
</evidence>
<evidence type="ECO:0000259" key="14">
    <source>
        <dbReference type="Pfam" id="PF08245"/>
    </source>
</evidence>
<keyword evidence="16" id="KW-1185">Reference proteome</keyword>
<dbReference type="GO" id="GO:0047480">
    <property type="term" value="F:UDP-N-acetylmuramoyl-tripeptide-D-alanyl-D-alanine ligase activity"/>
    <property type="evidence" value="ECO:0007669"/>
    <property type="project" value="UniProtKB-UniRule"/>
</dbReference>
<dbReference type="Pfam" id="PF08245">
    <property type="entry name" value="Mur_ligase_M"/>
    <property type="match status" value="1"/>
</dbReference>
<comment type="pathway">
    <text evidence="10 11">Cell wall biogenesis; peptidoglycan biosynthesis.</text>
</comment>
<dbReference type="Pfam" id="PF02875">
    <property type="entry name" value="Mur_ligase_C"/>
    <property type="match status" value="1"/>
</dbReference>
<feature type="binding site" evidence="10">
    <location>
        <begin position="111"/>
        <end position="117"/>
    </location>
    <ligand>
        <name>ATP</name>
        <dbReference type="ChEBI" id="CHEBI:30616"/>
    </ligand>
</feature>
<evidence type="ECO:0000256" key="3">
    <source>
        <dbReference type="ARBA" id="ARBA00022618"/>
    </source>
</evidence>
<dbReference type="EMBL" id="FWXI01000022">
    <property type="protein sequence ID" value="SMD05930.1"/>
    <property type="molecule type" value="Genomic_DNA"/>
</dbReference>
<evidence type="ECO:0000256" key="2">
    <source>
        <dbReference type="ARBA" id="ARBA00022598"/>
    </source>
</evidence>
<keyword evidence="7 10" id="KW-0573">Peptidoglycan synthesis</keyword>
<dbReference type="Gene3D" id="3.40.1390.10">
    <property type="entry name" value="MurE/MurF, N-terminal domain"/>
    <property type="match status" value="1"/>
</dbReference>
<dbReference type="GO" id="GO:0008360">
    <property type="term" value="P:regulation of cell shape"/>
    <property type="evidence" value="ECO:0007669"/>
    <property type="project" value="UniProtKB-KW"/>
</dbReference>
<evidence type="ECO:0000256" key="6">
    <source>
        <dbReference type="ARBA" id="ARBA00022960"/>
    </source>
</evidence>
<dbReference type="Proteomes" id="UP000192738">
    <property type="component" value="Unassembled WGS sequence"/>
</dbReference>
<dbReference type="NCBIfam" id="TIGR01143">
    <property type="entry name" value="murF"/>
    <property type="match status" value="1"/>
</dbReference>
<dbReference type="InterPro" id="IPR035911">
    <property type="entry name" value="MurE/MurF_N"/>
</dbReference>
<dbReference type="SUPFAM" id="SSF63418">
    <property type="entry name" value="MurE/MurF N-terminal domain"/>
    <property type="match status" value="1"/>
</dbReference>
<evidence type="ECO:0000256" key="9">
    <source>
        <dbReference type="ARBA" id="ARBA00023316"/>
    </source>
</evidence>
<sequence>MADFSLTEVLKATGGRLTRGSGGKFFRGISTDTRTVQPGNLFIALVGEHFDGHEFVAQAVSKGAVGVVVSRSVHLPEQAQVIEVNNTLVALQDLARFHRKRYYIPVIGVTGSNGKTTTKDMLAAVLSSRFNVLKTEANFNNEIGLPLTLLKLESGHEAAVVEMGMRAQGEIRELAGIALPTVGVVTNVGETHMEILGSIENIAEAKAELVEAIVHDDLVVLNADDPHVRAMKDKSQGRVVLYGLNPGAFVRAENITTGENGEWITTFDCCSPRGTFPVVLHTVGTHNVYNALAAIAVGWELGLKPSEIKMGIGSFVSGAMRLEIKKYGEYTVINDVYNASPLSMAAALNTLSDISKGRKIVVLGDMLELGDAAIEAHRRIGRQAAEQGIEVVLTVGELSKHIAAAAHEYGVTVTHAFTGHKEAIEALRGLMNPGDYILIKGSRGMKMETMLETFNDTSLL</sequence>
<keyword evidence="2 10" id="KW-0436">Ligase</keyword>
<accession>A0A1W2E840</accession>
<dbReference type="Pfam" id="PF01225">
    <property type="entry name" value="Mur_ligase"/>
    <property type="match status" value="1"/>
</dbReference>
<dbReference type="InterPro" id="IPR005863">
    <property type="entry name" value="UDP-N-AcMur_synth"/>
</dbReference>
<feature type="domain" description="Mur ligase N-terminal catalytic" evidence="12">
    <location>
        <begin position="27"/>
        <end position="97"/>
    </location>
</feature>
<feature type="domain" description="Mur ligase central" evidence="14">
    <location>
        <begin position="109"/>
        <end position="297"/>
    </location>
</feature>
<evidence type="ECO:0000256" key="8">
    <source>
        <dbReference type="ARBA" id="ARBA00023306"/>
    </source>
</evidence>